<dbReference type="AlphaFoldDB" id="A0A8X7X7X6"/>
<evidence type="ECO:0000256" key="1">
    <source>
        <dbReference type="SAM" id="MobiDB-lite"/>
    </source>
</evidence>
<feature type="non-terminal residue" evidence="2">
    <location>
        <position position="791"/>
    </location>
</feature>
<feature type="region of interest" description="Disordered" evidence="1">
    <location>
        <begin position="526"/>
        <end position="699"/>
    </location>
</feature>
<feature type="compositionally biased region" description="Pro residues" evidence="1">
    <location>
        <begin position="542"/>
        <end position="553"/>
    </location>
</feature>
<feature type="non-terminal residue" evidence="2">
    <location>
        <position position="1"/>
    </location>
</feature>
<keyword evidence="3" id="KW-1185">Reference proteome</keyword>
<feature type="compositionally biased region" description="Polar residues" evidence="1">
    <location>
        <begin position="590"/>
        <end position="608"/>
    </location>
</feature>
<evidence type="ECO:0000313" key="3">
    <source>
        <dbReference type="Proteomes" id="UP000886611"/>
    </source>
</evidence>
<feature type="region of interest" description="Disordered" evidence="1">
    <location>
        <begin position="417"/>
        <end position="436"/>
    </location>
</feature>
<dbReference type="EMBL" id="JAATIS010004040">
    <property type="protein sequence ID" value="KAG2463101.1"/>
    <property type="molecule type" value="Genomic_DNA"/>
</dbReference>
<evidence type="ECO:0000313" key="2">
    <source>
        <dbReference type="EMBL" id="KAG2463101.1"/>
    </source>
</evidence>
<dbReference type="Proteomes" id="UP000886611">
    <property type="component" value="Unassembled WGS sequence"/>
</dbReference>
<gene>
    <name evidence="2" type="primary">St5_0</name>
    <name evidence="2" type="ORF">GTO96_0000309</name>
</gene>
<sequence length="791" mass="88317">MGSSCFPALLRRHALVWWKCRLRTRKPSGCPLSSSPQHFLVWRKCWVPGFLRHLGAAWRWPRAPTGLGFQALYPWPPIQPGQSPPCGLEEAQALLWSSWTSRPGTTRDILASGRRLAVATGPYRAGLPSPVPEAPNISRTDAPSRSGGGTSPGRGPQYVYMCHSASPPPVLSPAKVPTYPLSDSEEFFQKSRYAKTRFLSLSNWSNKNSTLRSSPIPNSDSDPQNRLLKSLSIGCLDTKIPSCKNLAENKDQKENLQESSPSDGISSNQLGRNTLSLRSSANHKSLSLSRTSISSHSFGIQKRISEWEGRNVAPCKMSLCLDKRPLGERVGSEGCPSLLSSPCSEKTFDFKGVRRMSRTFSECSYPETEEEESLDKETPSRFEKRLSKSDMPNTFHRSSPRKGASAVLNRIQKIEQALKESPTSAPPQFPSSCYGTDKVNKKSFTIGTPEDSESISTSKRSSISSVITEPDLSPGSEKITKIKQRFSMCSGRSCSPDLLLGNPSNTEVNPVPKPKRTFEYEADQCHKEMPNNGIPPTQLTVSPPPLPSTPAPPVTRRQKKDGSFPRKGQNRKSLEFEDASSLQSSYPSSPTENGTVPLETQSRLSSKGTLEENAYEDIAESSKENPYEDVDLKGRHPGRKSKMLSENSRHSLHRMWTPQHRKYTTAPQLPLKPSSQSLRLPGASERKSQHITRLSKRHSHDDMLLLPHLDENSESESDSDDRFKAHTQRLVHLQSMLKRAPSYRTLELELIEWQERELFEYFVVVSLRKKPSKNTYIPEVSYQFPKVAACD</sequence>
<comment type="caution">
    <text evidence="2">The sequence shown here is derived from an EMBL/GenBank/DDBJ whole genome shotgun (WGS) entry which is preliminary data.</text>
</comment>
<name>A0A8X7X7X6_POLSE</name>
<feature type="compositionally biased region" description="Low complexity" evidence="1">
    <location>
        <begin position="454"/>
        <end position="467"/>
    </location>
</feature>
<organism evidence="2 3">
    <name type="scientific">Polypterus senegalus</name>
    <name type="common">Senegal bichir</name>
    <dbReference type="NCBI Taxonomy" id="55291"/>
    <lineage>
        <taxon>Eukaryota</taxon>
        <taxon>Metazoa</taxon>
        <taxon>Chordata</taxon>
        <taxon>Craniata</taxon>
        <taxon>Vertebrata</taxon>
        <taxon>Euteleostomi</taxon>
        <taxon>Actinopterygii</taxon>
        <taxon>Polypteriformes</taxon>
        <taxon>Polypteridae</taxon>
        <taxon>Polypterus</taxon>
    </lineage>
</organism>
<feature type="compositionally biased region" description="Low complexity" evidence="1">
    <location>
        <begin position="580"/>
        <end position="589"/>
    </location>
</feature>
<feature type="region of interest" description="Disordered" evidence="1">
    <location>
        <begin position="250"/>
        <end position="270"/>
    </location>
</feature>
<feature type="compositionally biased region" description="Polar residues" evidence="1">
    <location>
        <begin position="257"/>
        <end position="270"/>
    </location>
</feature>
<feature type="compositionally biased region" description="Basic residues" evidence="1">
    <location>
        <begin position="689"/>
        <end position="698"/>
    </location>
</feature>
<proteinExistence type="predicted"/>
<feature type="region of interest" description="Disordered" evidence="1">
    <location>
        <begin position="364"/>
        <end position="383"/>
    </location>
</feature>
<reference evidence="2 3" key="1">
    <citation type="journal article" date="2021" name="Cell">
        <title>Tracing the genetic footprints of vertebrate landing in non-teleost ray-finned fishes.</title>
        <authorList>
            <person name="Bi X."/>
            <person name="Wang K."/>
            <person name="Yang L."/>
            <person name="Pan H."/>
            <person name="Jiang H."/>
            <person name="Wei Q."/>
            <person name="Fang M."/>
            <person name="Yu H."/>
            <person name="Zhu C."/>
            <person name="Cai Y."/>
            <person name="He Y."/>
            <person name="Gan X."/>
            <person name="Zeng H."/>
            <person name="Yu D."/>
            <person name="Zhu Y."/>
            <person name="Jiang H."/>
            <person name="Qiu Q."/>
            <person name="Yang H."/>
            <person name="Zhang Y.E."/>
            <person name="Wang W."/>
            <person name="Zhu M."/>
            <person name="He S."/>
            <person name="Zhang G."/>
        </authorList>
    </citation>
    <scope>NUCLEOTIDE SEQUENCE [LARGE SCALE GENOMIC DNA]</scope>
    <source>
        <strain evidence="2">Bchr_013</strain>
    </source>
</reference>
<feature type="region of interest" description="Disordered" evidence="1">
    <location>
        <begin position="121"/>
        <end position="158"/>
    </location>
</feature>
<protein>
    <submittedName>
        <fullName evidence="2">ST5 protein</fullName>
    </submittedName>
</protein>
<accession>A0A8X7X7X6</accession>
<feature type="compositionally biased region" description="Basic and acidic residues" evidence="1">
    <location>
        <begin position="620"/>
        <end position="634"/>
    </location>
</feature>
<feature type="region of interest" description="Disordered" evidence="1">
    <location>
        <begin position="444"/>
        <end position="477"/>
    </location>
</feature>